<feature type="domain" description="FP protein C-terminal" evidence="3">
    <location>
        <begin position="249"/>
        <end position="300"/>
    </location>
</feature>
<evidence type="ECO:0000256" key="1">
    <source>
        <dbReference type="SAM" id="Coils"/>
    </source>
</evidence>
<evidence type="ECO:0000313" key="5">
    <source>
        <dbReference type="Proteomes" id="UP001549921"/>
    </source>
</evidence>
<sequence>MEHKHSLDKTISEPNLSTAVDDLNEPRFDYNVTSRSKRKRSNEELGQTDFSDFRQEIKDLFQIWSNKQDVQLQKQDAQFQKLFPILNGIQEANTSIETTLNFLAEQNTELKRKVELLEIEVKKKDEHLAILEERLEDSLRMSRKSTIEIKNIPLDSKETKDGLISLVQNLAKTIDLPLNGADVKDIYKTKGSSEKKTVIVELNSTLIKEDFLKKAKLYNKRNHSNKLCAKHLGIKRNPDNPIFLSECLTPKAARLFFLARDLRKSKGYKYCWTSFGRVYVRRDDTSAIIHITNESTINALMKD</sequence>
<protein>
    <recommendedName>
        <fullName evidence="3">FP protein C-terminal domain-containing protein</fullName>
    </recommendedName>
</protein>
<gene>
    <name evidence="4" type="ORF">ABMA28_002267</name>
</gene>
<dbReference type="Proteomes" id="UP001549921">
    <property type="component" value="Unassembled WGS sequence"/>
</dbReference>
<feature type="region of interest" description="Disordered" evidence="2">
    <location>
        <begin position="1"/>
        <end position="24"/>
    </location>
</feature>
<feature type="coiled-coil region" evidence="1">
    <location>
        <begin position="100"/>
        <end position="134"/>
    </location>
</feature>
<accession>A0ABD0T0D0</accession>
<dbReference type="Pfam" id="PF25298">
    <property type="entry name" value="Baculo_FP_2nd"/>
    <property type="match status" value="1"/>
</dbReference>
<comment type="caution">
    <text evidence="4">The sequence shown here is derived from an EMBL/GenBank/DDBJ whole genome shotgun (WGS) entry which is preliminary data.</text>
</comment>
<organism evidence="4 5">
    <name type="scientific">Loxostege sticticalis</name>
    <name type="common">Beet webworm moth</name>
    <dbReference type="NCBI Taxonomy" id="481309"/>
    <lineage>
        <taxon>Eukaryota</taxon>
        <taxon>Metazoa</taxon>
        <taxon>Ecdysozoa</taxon>
        <taxon>Arthropoda</taxon>
        <taxon>Hexapoda</taxon>
        <taxon>Insecta</taxon>
        <taxon>Pterygota</taxon>
        <taxon>Neoptera</taxon>
        <taxon>Endopterygota</taxon>
        <taxon>Lepidoptera</taxon>
        <taxon>Glossata</taxon>
        <taxon>Ditrysia</taxon>
        <taxon>Pyraloidea</taxon>
        <taxon>Crambidae</taxon>
        <taxon>Pyraustinae</taxon>
        <taxon>Loxostege</taxon>
    </lineage>
</organism>
<feature type="compositionally biased region" description="Basic and acidic residues" evidence="2">
    <location>
        <begin position="1"/>
        <end position="11"/>
    </location>
</feature>
<dbReference type="AlphaFoldDB" id="A0ABD0T0D0"/>
<evidence type="ECO:0000313" key="4">
    <source>
        <dbReference type="EMBL" id="KAL0831466.1"/>
    </source>
</evidence>
<keyword evidence="1" id="KW-0175">Coiled coil</keyword>
<evidence type="ECO:0000256" key="2">
    <source>
        <dbReference type="SAM" id="MobiDB-lite"/>
    </source>
</evidence>
<dbReference type="EMBL" id="JBEDNZ010000012">
    <property type="protein sequence ID" value="KAL0831466.1"/>
    <property type="molecule type" value="Genomic_DNA"/>
</dbReference>
<evidence type="ECO:0000259" key="3">
    <source>
        <dbReference type="Pfam" id="PF25298"/>
    </source>
</evidence>
<dbReference type="InterPro" id="IPR057251">
    <property type="entry name" value="FP_C"/>
</dbReference>
<name>A0ABD0T0D0_LOXSC</name>
<reference evidence="4 5" key="1">
    <citation type="submission" date="2024-06" db="EMBL/GenBank/DDBJ databases">
        <title>A chromosome-level genome assembly of beet webworm, Loxostege sticticalis.</title>
        <authorList>
            <person name="Zhang Y."/>
        </authorList>
    </citation>
    <scope>NUCLEOTIDE SEQUENCE [LARGE SCALE GENOMIC DNA]</scope>
    <source>
        <strain evidence="4">AQ028</strain>
        <tissue evidence="4">Male pupae</tissue>
    </source>
</reference>
<proteinExistence type="predicted"/>